<proteinExistence type="inferred from homology"/>
<comment type="catalytic activity">
    <reaction evidence="15">
        <text>cholesterol(in) = cholesterol(out)</text>
        <dbReference type="Rhea" id="RHEA:39747"/>
        <dbReference type="ChEBI" id="CHEBI:16113"/>
    </reaction>
</comment>
<keyword evidence="8" id="KW-0445">Lipid transport</keyword>
<protein>
    <submittedName>
        <fullName evidence="21">Niemann-Pick C1 protein-like isoform X1</fullName>
    </submittedName>
</protein>
<feature type="transmembrane region" description="Helical" evidence="17">
    <location>
        <begin position="792"/>
        <end position="814"/>
    </location>
</feature>
<feature type="transmembrane region" description="Helical" evidence="17">
    <location>
        <begin position="1293"/>
        <end position="1316"/>
    </location>
</feature>
<keyword evidence="5 17" id="KW-0812">Transmembrane</keyword>
<keyword evidence="11" id="KW-1015">Disulfide bond</keyword>
<feature type="transmembrane region" description="Helical" evidence="17">
    <location>
        <begin position="898"/>
        <end position="918"/>
    </location>
</feature>
<keyword evidence="4" id="KW-0153">Cholesterol metabolism</keyword>
<dbReference type="NCBIfam" id="TIGR00917">
    <property type="entry name" value="2A060601"/>
    <property type="match status" value="1"/>
</dbReference>
<dbReference type="InterPro" id="IPR053956">
    <property type="entry name" value="NPC1_MLD"/>
</dbReference>
<keyword evidence="3" id="KW-0813">Transport</keyword>
<accession>A0ABM1T882</accession>
<dbReference type="PROSITE" id="PS50156">
    <property type="entry name" value="SSD"/>
    <property type="match status" value="1"/>
</dbReference>
<keyword evidence="20" id="KW-1185">Reference proteome</keyword>
<feature type="transmembrane region" description="Helical" evidence="17">
    <location>
        <begin position="1168"/>
        <end position="1185"/>
    </location>
</feature>
<evidence type="ECO:0000256" key="13">
    <source>
        <dbReference type="ARBA" id="ARBA00023180"/>
    </source>
</evidence>
<evidence type="ECO:0000256" key="12">
    <source>
        <dbReference type="ARBA" id="ARBA00023166"/>
    </source>
</evidence>
<evidence type="ECO:0000256" key="18">
    <source>
        <dbReference type="SAM" id="SignalP"/>
    </source>
</evidence>
<feature type="transmembrane region" description="Helical" evidence="17">
    <location>
        <begin position="686"/>
        <end position="707"/>
    </location>
</feature>
<dbReference type="RefSeq" id="XP_022252088.1">
    <property type="nucleotide sequence ID" value="XM_022396380.1"/>
</dbReference>
<dbReference type="Gene3D" id="1.20.1640.10">
    <property type="entry name" value="Multidrug efflux transporter AcrB transmembrane domain"/>
    <property type="match status" value="2"/>
</dbReference>
<keyword evidence="7 17" id="KW-1133">Transmembrane helix</keyword>
<feature type="region of interest" description="Disordered" evidence="16">
    <location>
        <begin position="349"/>
        <end position="372"/>
    </location>
</feature>
<evidence type="ECO:0000256" key="14">
    <source>
        <dbReference type="ARBA" id="ARBA00023221"/>
    </source>
</evidence>
<name>A0ABM1T882_LIMPO</name>
<dbReference type="InterPro" id="IPR000731">
    <property type="entry name" value="SSD"/>
</dbReference>
<evidence type="ECO:0000256" key="9">
    <source>
        <dbReference type="ARBA" id="ARBA00023098"/>
    </source>
</evidence>
<evidence type="ECO:0000313" key="20">
    <source>
        <dbReference type="Proteomes" id="UP000694941"/>
    </source>
</evidence>
<evidence type="ECO:0000256" key="11">
    <source>
        <dbReference type="ARBA" id="ARBA00023157"/>
    </source>
</evidence>
<feature type="signal peptide" evidence="18">
    <location>
        <begin position="1"/>
        <end position="22"/>
    </location>
</feature>
<evidence type="ECO:0000256" key="3">
    <source>
        <dbReference type="ARBA" id="ARBA00022448"/>
    </source>
</evidence>
<feature type="transmembrane region" description="Helical" evidence="17">
    <location>
        <begin position="1217"/>
        <end position="1242"/>
    </location>
</feature>
<organism evidence="20 21">
    <name type="scientific">Limulus polyphemus</name>
    <name type="common">Atlantic horseshoe crab</name>
    <dbReference type="NCBI Taxonomy" id="6850"/>
    <lineage>
        <taxon>Eukaryota</taxon>
        <taxon>Metazoa</taxon>
        <taxon>Ecdysozoa</taxon>
        <taxon>Arthropoda</taxon>
        <taxon>Chelicerata</taxon>
        <taxon>Merostomata</taxon>
        <taxon>Xiphosura</taxon>
        <taxon>Limulidae</taxon>
        <taxon>Limulus</taxon>
    </lineage>
</organism>
<evidence type="ECO:0000259" key="19">
    <source>
        <dbReference type="PROSITE" id="PS50156"/>
    </source>
</evidence>
<dbReference type="SUPFAM" id="SSF82866">
    <property type="entry name" value="Multidrug efflux transporter AcrB transmembrane domain"/>
    <property type="match status" value="2"/>
</dbReference>
<evidence type="ECO:0000256" key="8">
    <source>
        <dbReference type="ARBA" id="ARBA00023055"/>
    </source>
</evidence>
<evidence type="ECO:0000256" key="17">
    <source>
        <dbReference type="SAM" id="Phobius"/>
    </source>
</evidence>
<feature type="transmembrane region" description="Helical" evidence="17">
    <location>
        <begin position="719"/>
        <end position="740"/>
    </location>
</feature>
<comment type="subcellular location">
    <subcellularLocation>
        <location evidence="1">Endomembrane system</location>
        <topology evidence="1">Multi-pass membrane protein</topology>
    </subcellularLocation>
</comment>
<feature type="transmembrane region" description="Helical" evidence="17">
    <location>
        <begin position="1192"/>
        <end position="1211"/>
    </location>
</feature>
<dbReference type="Pfam" id="PF22314">
    <property type="entry name" value="NPC1_MLD"/>
    <property type="match status" value="1"/>
</dbReference>
<dbReference type="InterPro" id="IPR032190">
    <property type="entry name" value="NPC1_N"/>
</dbReference>
<comment type="similarity">
    <text evidence="2">Belongs to the patched family.</text>
</comment>
<reference evidence="21" key="1">
    <citation type="submission" date="2025-08" db="UniProtKB">
        <authorList>
            <consortium name="RefSeq"/>
        </authorList>
    </citation>
    <scope>IDENTIFICATION</scope>
    <source>
        <tissue evidence="21">Muscle</tissue>
    </source>
</reference>
<dbReference type="InterPro" id="IPR004765">
    <property type="entry name" value="NPC1-like"/>
</dbReference>
<dbReference type="PANTHER" id="PTHR45727:SF2">
    <property type="entry name" value="NPC INTRACELLULAR CHOLESTEROL TRANSPORTER 1"/>
    <property type="match status" value="1"/>
</dbReference>
<keyword evidence="12" id="KW-1207">Sterol metabolism</keyword>
<gene>
    <name evidence="21" type="primary">LOC106468076</name>
</gene>
<feature type="transmembrane region" description="Helical" evidence="17">
    <location>
        <begin position="279"/>
        <end position="301"/>
    </location>
</feature>
<keyword evidence="13" id="KW-0325">Glycoprotein</keyword>
<feature type="transmembrane region" description="Helical" evidence="17">
    <location>
        <begin position="746"/>
        <end position="771"/>
    </location>
</feature>
<keyword evidence="14" id="KW-0753">Steroid metabolism</keyword>
<keyword evidence="9" id="KW-0443">Lipid metabolism</keyword>
<evidence type="ECO:0000256" key="15">
    <source>
        <dbReference type="ARBA" id="ARBA00034049"/>
    </source>
</evidence>
<dbReference type="GeneID" id="106468076"/>
<feature type="chain" id="PRO_5047121785" evidence="18">
    <location>
        <begin position="23"/>
        <end position="1350"/>
    </location>
</feature>
<feature type="transmembrane region" description="Helical" evidence="17">
    <location>
        <begin position="826"/>
        <end position="850"/>
    </location>
</feature>
<dbReference type="PANTHER" id="PTHR45727">
    <property type="entry name" value="NPC INTRACELLULAR CHOLESTEROL TRANSPORTER 1"/>
    <property type="match status" value="1"/>
</dbReference>
<evidence type="ECO:0000256" key="4">
    <source>
        <dbReference type="ARBA" id="ARBA00022548"/>
    </source>
</evidence>
<evidence type="ECO:0000256" key="10">
    <source>
        <dbReference type="ARBA" id="ARBA00023136"/>
    </source>
</evidence>
<evidence type="ECO:0000256" key="5">
    <source>
        <dbReference type="ARBA" id="ARBA00022692"/>
    </source>
</evidence>
<evidence type="ECO:0000256" key="6">
    <source>
        <dbReference type="ARBA" id="ARBA00022729"/>
    </source>
</evidence>
<evidence type="ECO:0000256" key="16">
    <source>
        <dbReference type="SAM" id="MobiDB-lite"/>
    </source>
</evidence>
<evidence type="ECO:0000256" key="1">
    <source>
        <dbReference type="ARBA" id="ARBA00004127"/>
    </source>
</evidence>
<evidence type="ECO:0000256" key="2">
    <source>
        <dbReference type="ARBA" id="ARBA00005585"/>
    </source>
</evidence>
<feature type="transmembrane region" description="Helical" evidence="17">
    <location>
        <begin position="1263"/>
        <end position="1281"/>
    </location>
</feature>
<dbReference type="Pfam" id="PF12349">
    <property type="entry name" value="Sterol-sensing"/>
    <property type="match status" value="1"/>
</dbReference>
<feature type="transmembrane region" description="Helical" evidence="17">
    <location>
        <begin position="428"/>
        <end position="447"/>
    </location>
</feature>
<evidence type="ECO:0000313" key="21">
    <source>
        <dbReference type="RefSeq" id="XP_022252088.1"/>
    </source>
</evidence>
<feature type="domain" description="SSD" evidence="19">
    <location>
        <begin position="685"/>
        <end position="850"/>
    </location>
</feature>
<keyword evidence="10 17" id="KW-0472">Membrane</keyword>
<dbReference type="Pfam" id="PF16414">
    <property type="entry name" value="NPC1_N"/>
    <property type="match status" value="1"/>
</dbReference>
<evidence type="ECO:0000256" key="7">
    <source>
        <dbReference type="ARBA" id="ARBA00022989"/>
    </source>
</evidence>
<dbReference type="Proteomes" id="UP000694941">
    <property type="component" value="Unplaced"/>
</dbReference>
<keyword evidence="6 18" id="KW-0732">Signal</keyword>
<dbReference type="InterPro" id="IPR053958">
    <property type="entry name" value="HMGCR/SNAP/NPC1-like_SSD"/>
</dbReference>
<sequence length="1350" mass="150641">MRVPDVLFSLAFTCFSITLVCAEEGHCVWYGTCGQNEFGQDLPCRYDGPPKPLSDNETVAALKKICPELVPDGEDEPFVCCNKNQIENLILNMRTPETLGFGRCPSCMRNFQKNFCQSTCSPQQNMFLKVISSVKDDEKGERVTGLQYFMSKRFADGLFTSCKDVQGLTPGSPLLELMCGIWGSECTAQRWLDFMGTTPSAGGFSPFQILFNITEESTINLDGQTFKPMSEPTLKCSEAAYLGGYACSCRDCKDSCSVETLTFTVPEEKEPWQIGEQDGMVVLMSIVFAVLALVITVGYVCTCTKEQDILRGIQEMTTVHTPRRLANLNPHGITATGVDLGSLEEVEPLRSKRSNSSQHQSVDKGISASSTMNSISEGEIQEEKKNGSTLKTQILDDISCFEKLGASTERILESLFCTWGIFVANRPIPVTILALLMSLLLGLGLVFKFKVTTDPVDLWVSHTSQARQDMEYFNQRFGPFYRVEQIIITPTNNKSFVAEVDKDGLANYTWGPVFRKEFLLEVLDLQRKIESLVVRKENNSISLPDICLAPLSPENKACVVQSVFAYFHSFFNDGETSLPDEYLLHILDCTSNGYQFHCLAPYGGPLIPPAVAFGGFENNTFHTASALVITFPVNNYNDPEMNKNALAWEELFVDFMKNFSSPNMTVAFKAERSIEDELERGSHSDIITIAISYVIMFAYIAIALGEVNSCKTVLVDSKISLGLAGVVIVLLSVVSSLGIFCCVGVPATLIIIEVIPFLVLAVGVDNIFILVQAYQRDERLPHETMQEEIGRIVGEVAPSMMLSSLSMSSCFFIGALTEMPAVKLFALYAGVALIINFLLQMTCFLGLFTLDAKRQENNHLDLCCCIQASKKMKKTKASHSLLFNFCKNIYAPFLMKNFVRFVVLLAFLAWFCSSMAVIDKIDIGFDQDLSMPEDSYMLNYFKYIYQYLSVGPPVYFVITDGYNYSDINHQNQLCSLPSCGNDSLFMQLKGAADISEKTYIAAEPASWLDDYLDYMKSLQCCFEQQNKSFCPSYAANNDDLECESCANPQTRPAGLEFNYYLKYFLQDLPNEFCPKAGKAQYGSAVQFVPINNSSEKVGATHYMTYHTILRTSKDFYKALELSRYISDKLTEQVRIDPTDSNVRVFPYSIVHVFYEQYLTMWPDTLKSLGFSLAAIFVVTFLLLGLDFFSSAIVVITIVMIIINLMGMMYWWNISLNAVSLVNLVVAVGISVEFCSHLTRLFAISPAATRTKRAQDALERIGSSILSGITLTDCGILVLAFAKSRIFQVFYFRMYLGIIAFGTLHSLIFLPVFLSVIGPPVNKQKMYDHIHLEDLPPQGGFAHTDSVSIDL</sequence>